<evidence type="ECO:0000313" key="2">
    <source>
        <dbReference type="Proteomes" id="UP000279277"/>
    </source>
</evidence>
<protein>
    <submittedName>
        <fullName evidence="1">Uncharacterized protein</fullName>
    </submittedName>
</protein>
<dbReference type="EMBL" id="MK016493">
    <property type="protein sequence ID" value="AYQ99332.1"/>
    <property type="molecule type" value="Genomic_DNA"/>
</dbReference>
<sequence>MIEGIFEEIMNEDNKKTRVSIIDAKGEEIPIKGTMSFIKIDTRHGQIRIHATNDGGIQVSSPEGELDYLGMTNNKIYIGFVVEPPVVRTVGNPINSTFKGTDPIWDERRKMKHGDEDKELGIKGIDWVMD</sequence>
<dbReference type="KEGG" id="vg:77953048"/>
<organism evidence="1 2">
    <name type="scientific">Brevibacterium phage Cantare</name>
    <dbReference type="NCBI Taxonomy" id="2338395"/>
    <lineage>
        <taxon>Viruses</taxon>
        <taxon>Duplodnaviria</taxon>
        <taxon>Heunggongvirae</taxon>
        <taxon>Uroviricota</taxon>
        <taxon>Caudoviricetes</taxon>
        <taxon>Cantarevirus</taxon>
        <taxon>Cantarevirus cantare</taxon>
    </lineage>
</organism>
<name>A0A3G3LYV6_9CAUD</name>
<keyword evidence="2" id="KW-1185">Reference proteome</keyword>
<dbReference type="Proteomes" id="UP000279277">
    <property type="component" value="Segment"/>
</dbReference>
<accession>A0A3G3LYV6</accession>
<evidence type="ECO:0000313" key="1">
    <source>
        <dbReference type="EMBL" id="AYQ99332.1"/>
    </source>
</evidence>
<dbReference type="RefSeq" id="YP_010676687.1">
    <property type="nucleotide sequence ID" value="NC_071014.1"/>
</dbReference>
<gene>
    <name evidence="1" type="primary">112</name>
    <name evidence="1" type="ORF">PBI_CANTARE_112</name>
</gene>
<reference evidence="1 2" key="1">
    <citation type="submission" date="2018-10" db="EMBL/GenBank/DDBJ databases">
        <authorList>
            <person name="Zack K."/>
            <person name="Garlena R.A."/>
            <person name="Russell D.A."/>
            <person name="Pope W.H."/>
            <person name="Jacobs-Sera D."/>
            <person name="Hatfull G.F."/>
        </authorList>
    </citation>
    <scope>NUCLEOTIDE SEQUENCE [LARGE SCALE GENOMIC DNA]</scope>
</reference>
<proteinExistence type="predicted"/>
<dbReference type="GeneID" id="77953048"/>